<dbReference type="AlphaFoldDB" id="A0ABD6ESZ7"/>
<dbReference type="GO" id="GO:0052689">
    <property type="term" value="F:carboxylic ester hydrolase activity"/>
    <property type="evidence" value="ECO:0007669"/>
    <property type="project" value="UniProtKB-KW"/>
</dbReference>
<comment type="caution">
    <text evidence="5">The sequence shown here is derived from an EMBL/GenBank/DDBJ whole genome shotgun (WGS) entry which is preliminary data.</text>
</comment>
<feature type="domain" description="Carboxylesterase type B" evidence="4">
    <location>
        <begin position="32"/>
        <end position="97"/>
    </location>
</feature>
<evidence type="ECO:0000313" key="5">
    <source>
        <dbReference type="EMBL" id="MFH4980419.1"/>
    </source>
</evidence>
<organism evidence="5 6">
    <name type="scientific">Gnathostoma spinigerum</name>
    <dbReference type="NCBI Taxonomy" id="75299"/>
    <lineage>
        <taxon>Eukaryota</taxon>
        <taxon>Metazoa</taxon>
        <taxon>Ecdysozoa</taxon>
        <taxon>Nematoda</taxon>
        <taxon>Chromadorea</taxon>
        <taxon>Rhabditida</taxon>
        <taxon>Spirurina</taxon>
        <taxon>Gnathostomatomorpha</taxon>
        <taxon>Gnathostomatoidea</taxon>
        <taxon>Gnathostomatidae</taxon>
        <taxon>Gnathostoma</taxon>
    </lineage>
</organism>
<accession>A0ABD6ESZ7</accession>
<evidence type="ECO:0000256" key="1">
    <source>
        <dbReference type="ARBA" id="ARBA00005964"/>
    </source>
</evidence>
<sequence length="99" mass="11455">MIYGALFLSIILQCCIKRVKLKALHEERIPVELNLRNGRIRGFESIFLHRRIHSFLSVPFAEPPIGEDRFRPPKPKKPWSHTLKTSELSPACYQVSNSV</sequence>
<dbReference type="Gene3D" id="3.40.50.1820">
    <property type="entry name" value="alpha/beta hydrolase"/>
    <property type="match status" value="1"/>
</dbReference>
<keyword evidence="2" id="KW-0719">Serine esterase</keyword>
<dbReference type="EMBL" id="JBGFUD010005517">
    <property type="protein sequence ID" value="MFH4980419.1"/>
    <property type="molecule type" value="Genomic_DNA"/>
</dbReference>
<dbReference type="InterPro" id="IPR029058">
    <property type="entry name" value="AB_hydrolase_fold"/>
</dbReference>
<evidence type="ECO:0000256" key="3">
    <source>
        <dbReference type="ARBA" id="ARBA00022801"/>
    </source>
</evidence>
<comment type="similarity">
    <text evidence="1">Belongs to the type-B carboxylesterase/lipase family.</text>
</comment>
<dbReference type="InterPro" id="IPR002018">
    <property type="entry name" value="CarbesteraseB"/>
</dbReference>
<evidence type="ECO:0000313" key="6">
    <source>
        <dbReference type="Proteomes" id="UP001608902"/>
    </source>
</evidence>
<dbReference type="SUPFAM" id="SSF53474">
    <property type="entry name" value="alpha/beta-Hydrolases"/>
    <property type="match status" value="1"/>
</dbReference>
<dbReference type="Proteomes" id="UP001608902">
    <property type="component" value="Unassembled WGS sequence"/>
</dbReference>
<keyword evidence="6" id="KW-1185">Reference proteome</keyword>
<keyword evidence="3" id="KW-0378">Hydrolase</keyword>
<proteinExistence type="inferred from homology"/>
<gene>
    <name evidence="5" type="ORF">AB6A40_007128</name>
</gene>
<dbReference type="InterPro" id="IPR050654">
    <property type="entry name" value="AChE-related_enzymes"/>
</dbReference>
<evidence type="ECO:0000259" key="4">
    <source>
        <dbReference type="Pfam" id="PF00135"/>
    </source>
</evidence>
<dbReference type="PANTHER" id="PTHR43918">
    <property type="entry name" value="ACETYLCHOLINESTERASE"/>
    <property type="match status" value="1"/>
</dbReference>
<dbReference type="PANTHER" id="PTHR43918:SF4">
    <property type="entry name" value="CARBOXYLIC ESTER HYDROLASE"/>
    <property type="match status" value="1"/>
</dbReference>
<evidence type="ECO:0000256" key="2">
    <source>
        <dbReference type="ARBA" id="ARBA00022487"/>
    </source>
</evidence>
<name>A0ABD6ESZ7_9BILA</name>
<dbReference type="Pfam" id="PF00135">
    <property type="entry name" value="COesterase"/>
    <property type="match status" value="1"/>
</dbReference>
<protein>
    <recommendedName>
        <fullName evidence="4">Carboxylesterase type B domain-containing protein</fullName>
    </recommendedName>
</protein>
<reference evidence="5 6" key="1">
    <citation type="submission" date="2024-08" db="EMBL/GenBank/DDBJ databases">
        <title>Gnathostoma spinigerum genome.</title>
        <authorList>
            <person name="Gonzalez-Bertolin B."/>
            <person name="Monzon S."/>
            <person name="Zaballos A."/>
            <person name="Jimenez P."/>
            <person name="Dekumyoy P."/>
            <person name="Varona S."/>
            <person name="Cuesta I."/>
            <person name="Sumanam S."/>
            <person name="Adisakwattana P."/>
            <person name="Gasser R.B."/>
            <person name="Hernandez-Gonzalez A."/>
            <person name="Young N.D."/>
            <person name="Perteguer M.J."/>
        </authorList>
    </citation>
    <scope>NUCLEOTIDE SEQUENCE [LARGE SCALE GENOMIC DNA]</scope>
    <source>
        <strain evidence="5">AL3</strain>
        <tissue evidence="5">Liver</tissue>
    </source>
</reference>